<dbReference type="InterPro" id="IPR006533">
    <property type="entry name" value="T6SS_Vgr_RhsGE"/>
</dbReference>
<dbReference type="InterPro" id="IPR017847">
    <property type="entry name" value="T6SS_RhsGE_Vgr_subset"/>
</dbReference>
<dbReference type="RefSeq" id="WP_371871574.1">
    <property type="nucleotide sequence ID" value="NZ_JACHXD010000001.1"/>
</dbReference>
<feature type="region of interest" description="Disordered" evidence="2">
    <location>
        <begin position="598"/>
        <end position="620"/>
    </location>
</feature>
<gene>
    <name evidence="6" type="ORF">FHS03_000574</name>
</gene>
<organism evidence="6 7">
    <name type="scientific">Pseudoduganella violacea</name>
    <dbReference type="NCBI Taxonomy" id="1715466"/>
    <lineage>
        <taxon>Bacteria</taxon>
        <taxon>Pseudomonadati</taxon>
        <taxon>Pseudomonadota</taxon>
        <taxon>Betaproteobacteria</taxon>
        <taxon>Burkholderiales</taxon>
        <taxon>Oxalobacteraceae</taxon>
        <taxon>Telluria group</taxon>
        <taxon>Pseudoduganella</taxon>
    </lineage>
</organism>
<dbReference type="Pfam" id="PF05954">
    <property type="entry name" value="Phage_GPD"/>
    <property type="match status" value="1"/>
</dbReference>
<dbReference type="Pfam" id="PF13296">
    <property type="entry name" value="T6SS_Vgr"/>
    <property type="match status" value="1"/>
</dbReference>
<dbReference type="InterPro" id="IPR006531">
    <property type="entry name" value="Gp5/Vgr_OB"/>
</dbReference>
<dbReference type="InterPro" id="IPR023346">
    <property type="entry name" value="Lysozyme-like_dom_sf"/>
</dbReference>
<dbReference type="Pfam" id="PF04717">
    <property type="entry name" value="Phage_base_V"/>
    <property type="match status" value="1"/>
</dbReference>
<feature type="domain" description="DUF2345" evidence="4">
    <location>
        <begin position="710"/>
        <end position="852"/>
    </location>
</feature>
<dbReference type="InterPro" id="IPR018769">
    <property type="entry name" value="VgrG2_DUF2345"/>
</dbReference>
<evidence type="ECO:0000259" key="4">
    <source>
        <dbReference type="Pfam" id="PF10106"/>
    </source>
</evidence>
<evidence type="ECO:0000313" key="6">
    <source>
        <dbReference type="EMBL" id="MBB3117555.1"/>
    </source>
</evidence>
<sequence>MDHNNALFSFLAQEKELVTSNRPLRLRLAHPSGLMEDVLLPQRISGSEAVCGGVEYRVLCVSLNAHLPLKELIALPAAIDIVTDRGDVRSVCGIVSEASAGDSDGGLASYQLVVRDALGILEKRINTRVFRQKSEVQIIRRIVDEWRQTNAVLAHAFRCESGEGFDDERYPPREFTMQYNESDAAFIRRLMQRRGIAWHFRSLPDVQPAHAMVMFDTPHAPQKNAAGAVRYHRDAATEERDSITAWCAVRAIQPGSVTRHSWDYRNPQSAFMQGAASSSVEQGSNGGTLCASLDDYQILPPHVGDSHDDLCRLGLLRMRRHDYESKCFHGQGSVRDLCAGEYFTLTEHPEIDTHAESERDFVVTALHLRAENNLPQGLSERVAKLFAHQPWHADKEGDVLRADRGAGSDAAGPTRTRIHFTAVRLGTEIVPAYDPRSDLPQVRLQSAIVTGPEGEEVHCDALGRVKIRFPGMRPQDHASGPGASGTDTDSAWVRVVSSWAGDGMGSIGQCGSLSLPRVGSEVLVDFLGGDPDKPVIVGQLYNENARPPALSKGGGLPGNRYQSGIKSREIRQGRANQLRFDDTEGQISAQLASDHGDTQLNLGYLSGPRENGRAKPRGEGAELRSAEAIALRAGKGLLLSTWPLPSADASHLQRQDYLALLADSMELSQSLAAAAAQRQAMAADGKAQQELGEIFKAWENGSNSAPQGDGGRKPVIGMTAPEGICFATAKTIVTYAAANIDSCSQKNTQLSAGQSLIANAGKGISLFSHSEGIKAIAQRGKLLLQSQHDDTELNSAKDVKFTSTEGKIIGMAKEIVLIAEDGSFIKIGGGITLGTQGTITHHGANFPFKGPSAMAASLPSLIEGDADSYPNIEENSRERAINKAKLAWMDKKVDEITRNSPAANLYASGSIGSLLSHNPMGEGAIWDEGGPQDSPRGWGADDRNSYLALGATSGSAGSLRNNKEINLNEAESSNGDGLKLGVNELYADAINFASRRTDVPGSSIAAIIGAEAGKISKAQIKVAADKEFYSTHPGLNPGGKLTKSQEVEWNNLRRYYSEQWDPDSYNSSTGASGLTQFMPDAWNDMARKEGSYLNEYAAKVGYVDGKGVILDSEKLLKLRFDPTLSIVTAAEYDQDIFKRLEKTKNHDDEPIVPENLSADERAKYIYIGHHEGYKGAVSFIQKTLSESRANTLLTANVSDQTVRQNMIDAANGSKADAYQKFLWDYVDNKIQPARYR</sequence>
<dbReference type="Gene3D" id="4.10.220.110">
    <property type="match status" value="1"/>
</dbReference>
<dbReference type="Pfam" id="PF10106">
    <property type="entry name" value="DUF2345"/>
    <property type="match status" value="1"/>
</dbReference>
<dbReference type="SUPFAM" id="SSF69255">
    <property type="entry name" value="gp5 N-terminal domain-like"/>
    <property type="match status" value="1"/>
</dbReference>
<keyword evidence="7" id="KW-1185">Reference proteome</keyword>
<evidence type="ECO:0000259" key="3">
    <source>
        <dbReference type="Pfam" id="PF04717"/>
    </source>
</evidence>
<dbReference type="EMBL" id="JACHXD010000001">
    <property type="protein sequence ID" value="MBB3117555.1"/>
    <property type="molecule type" value="Genomic_DNA"/>
</dbReference>
<evidence type="ECO:0000256" key="2">
    <source>
        <dbReference type="SAM" id="MobiDB-lite"/>
    </source>
</evidence>
<feature type="compositionally biased region" description="Basic and acidic residues" evidence="2">
    <location>
        <begin position="610"/>
        <end position="620"/>
    </location>
</feature>
<protein>
    <submittedName>
        <fullName evidence="6">Type VI secretion system secreted protein VgrG</fullName>
    </submittedName>
</protein>
<dbReference type="Proteomes" id="UP000541535">
    <property type="component" value="Unassembled WGS sequence"/>
</dbReference>
<dbReference type="Gene3D" id="2.40.50.230">
    <property type="entry name" value="Gp5 N-terminal domain"/>
    <property type="match status" value="1"/>
</dbReference>
<dbReference type="AlphaFoldDB" id="A0A7W5B849"/>
<dbReference type="InterPro" id="IPR037026">
    <property type="entry name" value="Vgr_OB-fold_dom_sf"/>
</dbReference>
<feature type="domain" description="Gp5/Type VI secretion system Vgr protein OB-fold" evidence="3">
    <location>
        <begin position="486"/>
        <end position="541"/>
    </location>
</feature>
<dbReference type="NCBIfam" id="TIGR01646">
    <property type="entry name" value="vgr_GE"/>
    <property type="match status" value="1"/>
</dbReference>
<dbReference type="SUPFAM" id="SSF69279">
    <property type="entry name" value="Phage tail proteins"/>
    <property type="match status" value="2"/>
</dbReference>
<dbReference type="Gene3D" id="1.10.530.10">
    <property type="match status" value="1"/>
</dbReference>
<evidence type="ECO:0000313" key="7">
    <source>
        <dbReference type="Proteomes" id="UP000541535"/>
    </source>
</evidence>
<accession>A0A7W5B849</accession>
<dbReference type="SUPFAM" id="SSF53955">
    <property type="entry name" value="Lysozyme-like"/>
    <property type="match status" value="1"/>
</dbReference>
<comment type="similarity">
    <text evidence="1">Belongs to the VgrG protein family.</text>
</comment>
<feature type="domain" description="Putative type VI secretion system Rhs element associated Vgr" evidence="5">
    <location>
        <begin position="568"/>
        <end position="675"/>
    </location>
</feature>
<proteinExistence type="inferred from homology"/>
<dbReference type="NCBIfam" id="TIGR03361">
    <property type="entry name" value="VI_Rhs_Vgr"/>
    <property type="match status" value="1"/>
</dbReference>
<name>A0A7W5B849_9BURK</name>
<reference evidence="6 7" key="1">
    <citation type="submission" date="2020-08" db="EMBL/GenBank/DDBJ databases">
        <title>Genomic Encyclopedia of Type Strains, Phase III (KMG-III): the genomes of soil and plant-associated and newly described type strains.</title>
        <authorList>
            <person name="Whitman W."/>
        </authorList>
    </citation>
    <scope>NUCLEOTIDE SEQUENCE [LARGE SCALE GENOMIC DNA]</scope>
    <source>
        <strain evidence="6 7">CECT 8897</strain>
    </source>
</reference>
<evidence type="ECO:0000259" key="5">
    <source>
        <dbReference type="Pfam" id="PF13296"/>
    </source>
</evidence>
<dbReference type="Gene3D" id="2.30.110.50">
    <property type="match status" value="1"/>
</dbReference>
<comment type="caution">
    <text evidence="6">The sequence shown here is derived from an EMBL/GenBank/DDBJ whole genome shotgun (WGS) entry which is preliminary data.</text>
</comment>
<dbReference type="InterPro" id="IPR028244">
    <property type="entry name" value="T6SS_Rhs_Vgr_dom"/>
</dbReference>
<dbReference type="SUPFAM" id="SSF69349">
    <property type="entry name" value="Phage fibre proteins"/>
    <property type="match status" value="1"/>
</dbReference>
<dbReference type="Gene3D" id="3.55.50.10">
    <property type="entry name" value="Baseplate protein-like domains"/>
    <property type="match status" value="1"/>
</dbReference>
<evidence type="ECO:0000256" key="1">
    <source>
        <dbReference type="ARBA" id="ARBA00005558"/>
    </source>
</evidence>